<evidence type="ECO:0000313" key="2">
    <source>
        <dbReference type="EMBL" id="MBO0357683.1"/>
    </source>
</evidence>
<feature type="transmembrane region" description="Helical" evidence="1">
    <location>
        <begin position="210"/>
        <end position="243"/>
    </location>
</feature>
<dbReference type="RefSeq" id="WP_206983061.1">
    <property type="nucleotide sequence ID" value="NZ_JAFLQZ010000003.1"/>
</dbReference>
<organism evidence="2 3">
    <name type="scientific">Hymenobacter telluris</name>
    <dbReference type="NCBI Taxonomy" id="2816474"/>
    <lineage>
        <taxon>Bacteria</taxon>
        <taxon>Pseudomonadati</taxon>
        <taxon>Bacteroidota</taxon>
        <taxon>Cytophagia</taxon>
        <taxon>Cytophagales</taxon>
        <taxon>Hymenobacteraceae</taxon>
        <taxon>Hymenobacter</taxon>
    </lineage>
</organism>
<feature type="transmembrane region" description="Helical" evidence="1">
    <location>
        <begin position="427"/>
        <end position="448"/>
    </location>
</feature>
<dbReference type="AlphaFoldDB" id="A0A939EXF7"/>
<comment type="caution">
    <text evidence="2">The sequence shown here is derived from an EMBL/GenBank/DDBJ whole genome shotgun (WGS) entry which is preliminary data.</text>
</comment>
<feature type="transmembrane region" description="Helical" evidence="1">
    <location>
        <begin position="63"/>
        <end position="82"/>
    </location>
</feature>
<protein>
    <submittedName>
        <fullName evidence="2">Uncharacterized protein</fullName>
    </submittedName>
</protein>
<feature type="transmembrane region" description="Helical" evidence="1">
    <location>
        <begin position="454"/>
        <end position="472"/>
    </location>
</feature>
<dbReference type="EMBL" id="JAFLQZ010000003">
    <property type="protein sequence ID" value="MBO0357683.1"/>
    <property type="molecule type" value="Genomic_DNA"/>
</dbReference>
<feature type="transmembrane region" description="Helical" evidence="1">
    <location>
        <begin position="155"/>
        <end position="174"/>
    </location>
</feature>
<keyword evidence="3" id="KW-1185">Reference proteome</keyword>
<evidence type="ECO:0000256" key="1">
    <source>
        <dbReference type="SAM" id="Phobius"/>
    </source>
</evidence>
<evidence type="ECO:0000313" key="3">
    <source>
        <dbReference type="Proteomes" id="UP000664144"/>
    </source>
</evidence>
<feature type="transmembrane region" description="Helical" evidence="1">
    <location>
        <begin position="120"/>
        <end position="143"/>
    </location>
</feature>
<keyword evidence="1" id="KW-1133">Transmembrane helix</keyword>
<feature type="transmembrane region" description="Helical" evidence="1">
    <location>
        <begin position="20"/>
        <end position="42"/>
    </location>
</feature>
<keyword evidence="1" id="KW-0472">Membrane</keyword>
<feature type="transmembrane region" description="Helical" evidence="1">
    <location>
        <begin position="180"/>
        <end position="198"/>
    </location>
</feature>
<proteinExistence type="predicted"/>
<feature type="transmembrane region" description="Helical" evidence="1">
    <location>
        <begin position="479"/>
        <end position="498"/>
    </location>
</feature>
<name>A0A939EXF7_9BACT</name>
<sequence length="515" mass="59619">MSKWRITLYLHLYHTRLFSIYFLENNLLVYIAYLVYIFSLYISHMTLLQLRKPNFLPYYAWQFILYGGPCVVVWLLYFLAFFPGMMSRDSLDQWQEVITFSFNDWHPAIVSFSYWLLTRIWFSPAIICLAQLLALASAVTYALTKLQQRGAPKWLLLFLTLCISFFPLNGFYVNTLFKDVPFGIAVFVLSIYAVEIFESKGAWLQSNRNIFCLALALTCVWLIRHNGLLTSLLTIACLFGFYFRYRNRVLLAALCCFGLVFVVKVPLYRAIHVQGKVYALEILLTHQIGAMLHDGAQLSASEKQVLEKVQPLSVWQKEYNPFTSDNLVFNEHFNYAYLAQPGAREAYIQTWFSLAKRYPNSLIKHQLKVSELVWRLDHQEGSYTYAAHPLIDTNNVGLTTKSLSPTLNQFIKQKYYSTLYKTLFRIILYRPAFYIYLIIISGLLTILLTRSRKYVVALAPIASIIVGVAFTIPVQHVRYLYPCFLVAPLLAANLLLHLSTYRRRTSSPLLATPLP</sequence>
<keyword evidence="1" id="KW-0812">Transmembrane</keyword>
<accession>A0A939EXF7</accession>
<reference evidence="2" key="1">
    <citation type="submission" date="2021-03" db="EMBL/GenBank/DDBJ databases">
        <authorList>
            <person name="Kim M.K."/>
        </authorList>
    </citation>
    <scope>NUCLEOTIDE SEQUENCE</scope>
    <source>
        <strain evidence="2">BT186</strain>
    </source>
</reference>
<gene>
    <name evidence="2" type="ORF">J0X19_06980</name>
</gene>
<dbReference type="Proteomes" id="UP000664144">
    <property type="component" value="Unassembled WGS sequence"/>
</dbReference>
<feature type="transmembrane region" description="Helical" evidence="1">
    <location>
        <begin position="249"/>
        <end position="267"/>
    </location>
</feature>